<protein>
    <submittedName>
        <fullName evidence="1">Uncharacterized protein</fullName>
    </submittedName>
</protein>
<sequence length="30" mass="3272">MKMTLIMMVSISFLTSIFAAGRDEKPGAPK</sequence>
<keyword evidence="2" id="KW-1185">Reference proteome</keyword>
<gene>
    <name evidence="1" type="ORF">SAMN04488081_0680</name>
</gene>
<comment type="caution">
    <text evidence="1">The sequence shown here is derived from an EMBL/GenBank/DDBJ whole genome shotgun (WGS) entry which is preliminary data.</text>
</comment>
<dbReference type="Proteomes" id="UP000198647">
    <property type="component" value="Unassembled WGS sequence"/>
</dbReference>
<organism evidence="1 2">
    <name type="scientific">Salimicrobium album</name>
    <dbReference type="NCBI Taxonomy" id="50717"/>
    <lineage>
        <taxon>Bacteria</taxon>
        <taxon>Bacillati</taxon>
        <taxon>Bacillota</taxon>
        <taxon>Bacilli</taxon>
        <taxon>Bacillales</taxon>
        <taxon>Bacillaceae</taxon>
        <taxon>Salimicrobium</taxon>
    </lineage>
</organism>
<reference evidence="1 2" key="1">
    <citation type="submission" date="2016-10" db="EMBL/GenBank/DDBJ databases">
        <authorList>
            <person name="Varghese N."/>
            <person name="Submissions S."/>
        </authorList>
    </citation>
    <scope>NUCLEOTIDE SEQUENCE [LARGE SCALE GENOMIC DNA]</scope>
    <source>
        <strain evidence="1 2">DSM 20748</strain>
    </source>
</reference>
<proteinExistence type="predicted"/>
<accession>A0A1H3C3B4</accession>
<evidence type="ECO:0000313" key="2">
    <source>
        <dbReference type="Proteomes" id="UP000198647"/>
    </source>
</evidence>
<evidence type="ECO:0000313" key="1">
    <source>
        <dbReference type="EMBL" id="SDX48606.1"/>
    </source>
</evidence>
<name>A0A1H3C3B4_9BACI</name>
<dbReference type="EMBL" id="FNOS01000001">
    <property type="protein sequence ID" value="SDX48606.1"/>
    <property type="molecule type" value="Genomic_DNA"/>
</dbReference>